<name>A0A7V1GE74_9GAMM</name>
<evidence type="ECO:0000256" key="6">
    <source>
        <dbReference type="PIRSR" id="PIRSR606710-2"/>
    </source>
</evidence>
<keyword evidence="3 7" id="KW-0378">Hydrolase</keyword>
<evidence type="ECO:0000256" key="2">
    <source>
        <dbReference type="ARBA" id="ARBA00009865"/>
    </source>
</evidence>
<evidence type="ECO:0000313" key="10">
    <source>
        <dbReference type="EMBL" id="HEA15967.1"/>
    </source>
</evidence>
<evidence type="ECO:0000256" key="4">
    <source>
        <dbReference type="ARBA" id="ARBA00023295"/>
    </source>
</evidence>
<dbReference type="PANTHER" id="PTHR43301:SF3">
    <property type="entry name" value="ARABINAN ENDO-1,5-ALPHA-L-ARABINOSIDASE A-RELATED"/>
    <property type="match status" value="1"/>
</dbReference>
<evidence type="ECO:0000256" key="1">
    <source>
        <dbReference type="ARBA" id="ARBA00004834"/>
    </source>
</evidence>
<feature type="active site" description="Proton donor" evidence="5">
    <location>
        <position position="361"/>
    </location>
</feature>
<dbReference type="InterPro" id="IPR035992">
    <property type="entry name" value="Ricin_B-like_lectins"/>
</dbReference>
<keyword evidence="4 7" id="KW-0326">Glycosidase</keyword>
<comment type="similarity">
    <text evidence="2 7">Belongs to the glycosyl hydrolase 43 family.</text>
</comment>
<comment type="caution">
    <text evidence="10">The sequence shown here is derived from an EMBL/GenBank/DDBJ whole genome shotgun (WGS) entry which is preliminary data.</text>
</comment>
<dbReference type="CDD" id="cd18829">
    <property type="entry name" value="GH43_BsArb43A-like"/>
    <property type="match status" value="1"/>
</dbReference>
<feature type="signal peptide" evidence="8">
    <location>
        <begin position="1"/>
        <end position="24"/>
    </location>
</feature>
<evidence type="ECO:0000259" key="9">
    <source>
        <dbReference type="SMART" id="SM00458"/>
    </source>
</evidence>
<evidence type="ECO:0000256" key="8">
    <source>
        <dbReference type="SAM" id="SignalP"/>
    </source>
</evidence>
<dbReference type="Pfam" id="PF04616">
    <property type="entry name" value="Glyco_hydro_43"/>
    <property type="match status" value="1"/>
</dbReference>
<dbReference type="Proteomes" id="UP000886188">
    <property type="component" value="Unassembled WGS sequence"/>
</dbReference>
<dbReference type="PROSITE" id="PS50231">
    <property type="entry name" value="RICIN_B_LECTIN"/>
    <property type="match status" value="1"/>
</dbReference>
<dbReference type="Gene3D" id="2.115.10.20">
    <property type="entry name" value="Glycosyl hydrolase domain, family 43"/>
    <property type="match status" value="1"/>
</dbReference>
<dbReference type="GO" id="GO:0005975">
    <property type="term" value="P:carbohydrate metabolic process"/>
    <property type="evidence" value="ECO:0007669"/>
    <property type="project" value="InterPro"/>
</dbReference>
<sequence>MIFSNKGIAAACIAVGFYANGAYAIDNGVYTIQSKYSGKLVEVSSAQSNDGANISQWAANQHNTQRWIITNVGGNNYSVINLNSGKAMEVYDWSTADGANVAQYEYSGVATQHWQINDDGSGYVSFINANSGKALDLFEFNGNDGANISQWTYNASDAQLWQLNKLANVESAPYDPSTTNGATDHWPLTGSLVTHDPTIGYENGTWWIFQTGPGIAGKWSNDGVAWNDAAAIFPNGLNWWSNYVPEHDGIDVWAPELKSYNGRSWLYYSISTFGSRVSAIGLTSATSVSAGSWRDDGLVINTTNSNNYNAIDPDLVVAKDGAPWLVFGSWNSGIKLMRINPITMKPFGELYSLASRSGGIEAPSIVYRQGYYYLFVSVGKCCAGTDSTYRIAYGRASDIRGPYLDKNGNNMLSGGGSILDAGNSQWVGPGGQDILNTDVMVRHAYDAGDNGVPKLLISTLNWDSNGWPKF</sequence>
<evidence type="ECO:0000256" key="7">
    <source>
        <dbReference type="RuleBase" id="RU361187"/>
    </source>
</evidence>
<proteinExistence type="inferred from homology"/>
<dbReference type="EMBL" id="DRGM01000063">
    <property type="protein sequence ID" value="HEA15967.1"/>
    <property type="molecule type" value="Genomic_DNA"/>
</dbReference>
<dbReference type="RefSeq" id="WP_304180600.1">
    <property type="nucleotide sequence ID" value="NZ_DRGM01000063.1"/>
</dbReference>
<gene>
    <name evidence="10" type="ORF">ENH88_05870</name>
</gene>
<dbReference type="InterPro" id="IPR000772">
    <property type="entry name" value="Ricin_B_lectin"/>
</dbReference>
<dbReference type="SMART" id="SM00458">
    <property type="entry name" value="RICIN"/>
    <property type="match status" value="1"/>
</dbReference>
<feature type="domain" description="Ricin B lectin" evidence="9">
    <location>
        <begin position="27"/>
        <end position="164"/>
    </location>
</feature>
<organism evidence="10">
    <name type="scientific">Pseudoalteromonas prydzensis</name>
    <dbReference type="NCBI Taxonomy" id="182141"/>
    <lineage>
        <taxon>Bacteria</taxon>
        <taxon>Pseudomonadati</taxon>
        <taxon>Pseudomonadota</taxon>
        <taxon>Gammaproteobacteria</taxon>
        <taxon>Alteromonadales</taxon>
        <taxon>Pseudoalteromonadaceae</taxon>
        <taxon>Pseudoalteromonas</taxon>
    </lineage>
</organism>
<dbReference type="Pfam" id="PF14200">
    <property type="entry name" value="RicinB_lectin_2"/>
    <property type="match status" value="2"/>
</dbReference>
<dbReference type="InterPro" id="IPR006710">
    <property type="entry name" value="Glyco_hydro_43"/>
</dbReference>
<dbReference type="AlphaFoldDB" id="A0A7V1GE74"/>
<dbReference type="PANTHER" id="PTHR43301">
    <property type="entry name" value="ARABINAN ENDO-1,5-ALPHA-L-ARABINOSIDASE"/>
    <property type="match status" value="1"/>
</dbReference>
<evidence type="ECO:0000256" key="5">
    <source>
        <dbReference type="PIRSR" id="PIRSR606710-1"/>
    </source>
</evidence>
<feature type="active site" description="Proton acceptor" evidence="5">
    <location>
        <position position="196"/>
    </location>
</feature>
<dbReference type="Gene3D" id="2.80.10.50">
    <property type="match status" value="2"/>
</dbReference>
<dbReference type="CDD" id="cd00161">
    <property type="entry name" value="beta-trefoil_Ricin-like"/>
    <property type="match status" value="1"/>
</dbReference>
<comment type="pathway">
    <text evidence="1">Glycan metabolism; L-arabinan degradation.</text>
</comment>
<feature type="site" description="Important for catalytic activity, responsible for pKa modulation of the active site Glu and correct orientation of both the proton donor and substrate" evidence="6">
    <location>
        <position position="312"/>
    </location>
</feature>
<evidence type="ECO:0000256" key="3">
    <source>
        <dbReference type="ARBA" id="ARBA00022801"/>
    </source>
</evidence>
<dbReference type="InterPro" id="IPR023296">
    <property type="entry name" value="Glyco_hydro_beta-prop_sf"/>
</dbReference>
<protein>
    <submittedName>
        <fullName evidence="10">Arabinan endo-1 5-alpha-L-arabinosidase</fullName>
    </submittedName>
</protein>
<keyword evidence="8" id="KW-0732">Signal</keyword>
<reference evidence="10" key="1">
    <citation type="journal article" date="2020" name="mSystems">
        <title>Genome- and Community-Level Interaction Insights into Carbon Utilization and Element Cycling Functions of Hydrothermarchaeota in Hydrothermal Sediment.</title>
        <authorList>
            <person name="Zhou Z."/>
            <person name="Liu Y."/>
            <person name="Xu W."/>
            <person name="Pan J."/>
            <person name="Luo Z.H."/>
            <person name="Li M."/>
        </authorList>
    </citation>
    <scope>NUCLEOTIDE SEQUENCE [LARGE SCALE GENOMIC DNA]</scope>
    <source>
        <strain evidence="10">HyVt-346</strain>
    </source>
</reference>
<dbReference type="InterPro" id="IPR050727">
    <property type="entry name" value="GH43_arabinanases"/>
</dbReference>
<feature type="chain" id="PRO_5031272420" evidence="8">
    <location>
        <begin position="25"/>
        <end position="470"/>
    </location>
</feature>
<dbReference type="SUPFAM" id="SSF75005">
    <property type="entry name" value="Arabinanase/levansucrase/invertase"/>
    <property type="match status" value="1"/>
</dbReference>
<dbReference type="SUPFAM" id="SSF50370">
    <property type="entry name" value="Ricin B-like lectins"/>
    <property type="match status" value="1"/>
</dbReference>
<accession>A0A7V1GE74</accession>
<dbReference type="GO" id="GO:0004553">
    <property type="term" value="F:hydrolase activity, hydrolyzing O-glycosyl compounds"/>
    <property type="evidence" value="ECO:0007669"/>
    <property type="project" value="InterPro"/>
</dbReference>